<dbReference type="RefSeq" id="WP_343029908.1">
    <property type="nucleotide sequence ID" value="NZ_WHNX01000001.1"/>
</dbReference>
<dbReference type="PROSITE" id="PS51096">
    <property type="entry name" value="PTS_EIIA_TYPE_4"/>
    <property type="match status" value="1"/>
</dbReference>
<dbReference type="EMBL" id="WHNX01000001">
    <property type="protein sequence ID" value="MPW24231.1"/>
    <property type="molecule type" value="Genomic_DNA"/>
</dbReference>
<evidence type="ECO:0000313" key="9">
    <source>
        <dbReference type="Proteomes" id="UP000440004"/>
    </source>
</evidence>
<keyword evidence="1" id="KW-0808">Transferase</keyword>
<evidence type="ECO:0000259" key="6">
    <source>
        <dbReference type="PROSITE" id="PS51096"/>
    </source>
</evidence>
<organism evidence="8 9">
    <name type="scientific">Alkalibaculum sporogenes</name>
    <dbReference type="NCBI Taxonomy" id="2655001"/>
    <lineage>
        <taxon>Bacteria</taxon>
        <taxon>Bacillati</taxon>
        <taxon>Bacillota</taxon>
        <taxon>Clostridia</taxon>
        <taxon>Eubacteriales</taxon>
        <taxon>Eubacteriaceae</taxon>
        <taxon>Alkalibaculum</taxon>
    </lineage>
</organism>
<feature type="domain" description="PTS EIIA type-2" evidence="5">
    <location>
        <begin position="842"/>
        <end position="982"/>
    </location>
</feature>
<feature type="domain" description="PTS EIIA type-4" evidence="6">
    <location>
        <begin position="592"/>
        <end position="715"/>
    </location>
</feature>
<dbReference type="SUPFAM" id="SSF63520">
    <property type="entry name" value="PTS-regulatory domain, PRD"/>
    <property type="match status" value="1"/>
</dbReference>
<dbReference type="InterPro" id="IPR027417">
    <property type="entry name" value="P-loop_NTPase"/>
</dbReference>
<dbReference type="GO" id="GO:0016020">
    <property type="term" value="C:membrane"/>
    <property type="evidence" value="ECO:0007669"/>
    <property type="project" value="InterPro"/>
</dbReference>
<evidence type="ECO:0000256" key="3">
    <source>
        <dbReference type="ARBA" id="ARBA00022840"/>
    </source>
</evidence>
<evidence type="ECO:0000256" key="1">
    <source>
        <dbReference type="ARBA" id="ARBA00022679"/>
    </source>
</evidence>
<dbReference type="PANTHER" id="PTHR32071">
    <property type="entry name" value="TRANSCRIPTIONAL REGULATORY PROTEIN"/>
    <property type="match status" value="1"/>
</dbReference>
<dbReference type="PROSITE" id="PS00676">
    <property type="entry name" value="SIGMA54_INTERACT_2"/>
    <property type="match status" value="1"/>
</dbReference>
<dbReference type="PROSITE" id="PS50045">
    <property type="entry name" value="SIGMA54_INTERACT_4"/>
    <property type="match status" value="1"/>
</dbReference>
<dbReference type="InterPro" id="IPR011608">
    <property type="entry name" value="PRD"/>
</dbReference>
<dbReference type="InterPro" id="IPR002078">
    <property type="entry name" value="Sigma_54_int"/>
</dbReference>
<dbReference type="Gene3D" id="1.10.1790.10">
    <property type="entry name" value="PRD domain"/>
    <property type="match status" value="1"/>
</dbReference>
<dbReference type="Proteomes" id="UP000440004">
    <property type="component" value="Unassembled WGS sequence"/>
</dbReference>
<keyword evidence="9" id="KW-1185">Reference proteome</keyword>
<name>A0A6A7K4D4_9FIRM</name>
<dbReference type="AlphaFoldDB" id="A0A6A7K4D4"/>
<dbReference type="InterPro" id="IPR036634">
    <property type="entry name" value="PRD_sf"/>
</dbReference>
<keyword evidence="2" id="KW-0547">Nucleotide-binding</keyword>
<dbReference type="PANTHER" id="PTHR32071:SF38">
    <property type="entry name" value="PSP OPERON TRANSCRIPTIONAL ACTIVATOR"/>
    <property type="match status" value="1"/>
</dbReference>
<dbReference type="InterPro" id="IPR002178">
    <property type="entry name" value="PTS_EIIA_type-2_dom"/>
</dbReference>
<comment type="caution">
    <text evidence="8">The sequence shown here is derived from an EMBL/GenBank/DDBJ whole genome shotgun (WGS) entry which is preliminary data.</text>
</comment>
<dbReference type="GO" id="GO:0005524">
    <property type="term" value="F:ATP binding"/>
    <property type="evidence" value="ECO:0007669"/>
    <property type="project" value="UniProtKB-KW"/>
</dbReference>
<evidence type="ECO:0000256" key="2">
    <source>
        <dbReference type="ARBA" id="ARBA00022741"/>
    </source>
</evidence>
<dbReference type="GO" id="GO:0009401">
    <property type="term" value="P:phosphoenolpyruvate-dependent sugar phosphotransferase system"/>
    <property type="evidence" value="ECO:0007669"/>
    <property type="project" value="InterPro"/>
</dbReference>
<protein>
    <submittedName>
        <fullName evidence="8">PRD domain-containing protein</fullName>
    </submittedName>
</protein>
<dbReference type="InterPro" id="IPR025943">
    <property type="entry name" value="Sigma_54_int_dom_ATP-bd_2"/>
</dbReference>
<reference evidence="8 9" key="1">
    <citation type="submission" date="2019-10" db="EMBL/GenBank/DDBJ databases">
        <title>Alkalibaculum tamaniensis sp.nov., a new alkaliphilic acetogen, isolated on methoxylated aromatics from a mud volcano.</title>
        <authorList>
            <person name="Khomyakova M.A."/>
            <person name="Merkel A.Y."/>
            <person name="Bonch-Osmolovskaya E.A."/>
            <person name="Slobodkin A.I."/>
        </authorList>
    </citation>
    <scope>NUCLEOTIDE SEQUENCE [LARGE SCALE GENOMIC DNA]</scope>
    <source>
        <strain evidence="8 9">M08DMB</strain>
    </source>
</reference>
<dbReference type="SUPFAM" id="SSF55804">
    <property type="entry name" value="Phoshotransferase/anion transport protein"/>
    <property type="match status" value="1"/>
</dbReference>
<dbReference type="Gene3D" id="1.10.10.60">
    <property type="entry name" value="Homeodomain-like"/>
    <property type="match status" value="1"/>
</dbReference>
<dbReference type="SMART" id="SM00382">
    <property type="entry name" value="AAA"/>
    <property type="match status" value="1"/>
</dbReference>
<dbReference type="Gene3D" id="3.40.50.300">
    <property type="entry name" value="P-loop containing nucleotide triphosphate hydrolases"/>
    <property type="match status" value="1"/>
</dbReference>
<feature type="domain" description="Sigma-54 factor interaction" evidence="4">
    <location>
        <begin position="125"/>
        <end position="359"/>
    </location>
</feature>
<dbReference type="Pfam" id="PF00359">
    <property type="entry name" value="PTS_EIIA_2"/>
    <property type="match status" value="1"/>
</dbReference>
<keyword evidence="3" id="KW-0067">ATP-binding</keyword>
<dbReference type="CDD" id="cd00009">
    <property type="entry name" value="AAA"/>
    <property type="match status" value="1"/>
</dbReference>
<dbReference type="InterPro" id="IPR003593">
    <property type="entry name" value="AAA+_ATPase"/>
</dbReference>
<dbReference type="GO" id="GO:0016740">
    <property type="term" value="F:transferase activity"/>
    <property type="evidence" value="ECO:0007669"/>
    <property type="project" value="UniProtKB-KW"/>
</dbReference>
<proteinExistence type="predicted"/>
<gene>
    <name evidence="8" type="ORF">GC105_00270</name>
</gene>
<dbReference type="Pfam" id="PF00158">
    <property type="entry name" value="Sigma54_activat"/>
    <property type="match status" value="1"/>
</dbReference>
<dbReference type="Pfam" id="PF00874">
    <property type="entry name" value="PRD"/>
    <property type="match status" value="1"/>
</dbReference>
<dbReference type="Gene3D" id="3.40.50.510">
    <property type="entry name" value="Phosphotransferase system, mannose-type IIA component"/>
    <property type="match status" value="1"/>
</dbReference>
<evidence type="ECO:0000259" key="5">
    <source>
        <dbReference type="PROSITE" id="PS51094"/>
    </source>
</evidence>
<dbReference type="InterPro" id="IPR004701">
    <property type="entry name" value="PTS_EIIA_man-typ"/>
</dbReference>
<dbReference type="PROSITE" id="PS51372">
    <property type="entry name" value="PRD_2"/>
    <property type="match status" value="1"/>
</dbReference>
<dbReference type="Pfam" id="PF03610">
    <property type="entry name" value="EIIA-man"/>
    <property type="match status" value="1"/>
</dbReference>
<dbReference type="SUPFAM" id="SSF52540">
    <property type="entry name" value="P-loop containing nucleoside triphosphate hydrolases"/>
    <property type="match status" value="1"/>
</dbReference>
<evidence type="ECO:0000259" key="4">
    <source>
        <dbReference type="PROSITE" id="PS50045"/>
    </source>
</evidence>
<dbReference type="PROSITE" id="PS51094">
    <property type="entry name" value="PTS_EIIA_TYPE_2"/>
    <property type="match status" value="1"/>
</dbReference>
<dbReference type="SUPFAM" id="SSF53062">
    <property type="entry name" value="PTS system fructose IIA component-like"/>
    <property type="match status" value="1"/>
</dbReference>
<evidence type="ECO:0000313" key="8">
    <source>
        <dbReference type="EMBL" id="MPW24231.1"/>
    </source>
</evidence>
<dbReference type="GO" id="GO:0006355">
    <property type="term" value="P:regulation of DNA-templated transcription"/>
    <property type="evidence" value="ECO:0007669"/>
    <property type="project" value="InterPro"/>
</dbReference>
<dbReference type="Gene3D" id="3.40.930.10">
    <property type="entry name" value="Mannitol-specific EII, Chain A"/>
    <property type="match status" value="1"/>
</dbReference>
<evidence type="ECO:0000259" key="7">
    <source>
        <dbReference type="PROSITE" id="PS51372"/>
    </source>
</evidence>
<dbReference type="InterPro" id="IPR036662">
    <property type="entry name" value="PTS_EIIA_man-typ_sf"/>
</dbReference>
<sequence length="982" mass="111230">MEKKLQKLISNENKKRPKTDEELAKELMVRREDVTILRSKLGIEDSRERRKSNLINEIKDLLAQTVNLNTVDLTKKLNAIGYDVSRSTVSKYTQELSNQKKMYKIDNKEIISKDKSQDYNIFSKLVGYDRSLKAIIQLAKAAVIYPPHGLHTIITGPTGVGKSELADCMFEFAITSGNFNSSSPFVVFNAADYAENQQLLLSQLFGHVKGAFTGAENDKVGLVEKANGGILFIDEIHRLPHEGQEILFQIIDKGKLRRLGETKISKDIEVMLISATSEPLDSYLLDTFKRRIPMVIEIPNLNARPLIERYNLIKIFFINEASRIGLSVLVKSDVYKALMLYRCHGNLGQLRSDIQVSCARALLNKLTKKSESVIVNLSDLPDYVMQGLIDIRDCREKVEQYVSNDVMISSTGNSGDLKVNSSIYNFPEEIYRYTEERYLFLMSERLDVKIIDKIVSGEVELKIQQYIKNIKNYITNTDMNELVSIVGNQIVNLTEEIFNIASAKLGKLESNLKYSLAVHFKATIERLKDGKKIQNNNMEEIMLNYPKEFQVAEEVSLYLKDKYNINLPEEEVSVLAIYFNSGHRGDIDNLPKVGVLIIAHGKVATAIAEVANKLMNINHAKAIDMSLDRSPQETLDEAIKASKEMNEGKGVIILVDMGSLAYFGDLIAKETGIEIRTLTRVDTVLAIEVIRRAILPDISIDEITESVINETSYRIEETYDYDISSDYNSKPIILCICVTGDGTAKVLKDKIIYEISDLENQFTIETKGIIEFPRIDLELNRIKKIKKIVTIIGTINPNVYNIPFISAQDILIGEGIDNLKQLTNYNIPQKTVSIKRELNVEDLICEENIYLDLRSCNKDEILDILCSHLIRGNKVRKEFLNDVLNREELFTTELDCGVAIPHADETNVLVPAILIARLEKPILWDKKMISIVVMLAVNKDCFNSFSSILGYIIKPDFLKINDMMTAKEIREALVNACKNIRS</sequence>
<accession>A0A6A7K4D4</accession>
<dbReference type="InterPro" id="IPR016152">
    <property type="entry name" value="PTrfase/Anion_transptr"/>
</dbReference>
<feature type="domain" description="PRD" evidence="7">
    <location>
        <begin position="485"/>
        <end position="589"/>
    </location>
</feature>